<sequence length="341" mass="39426">MYSFLNDYNEIAHERILNAIIENNYVQTYGYGEDEFCENAKNIIKQKFECENSDIYFFMAGTQTNLTIIDYMLKSYEGIIATDTAHINVHEASAIEACGHKIMTVSNKNGKLLPQQIEKIYKKHLSDDHMTLPKAVYISETTELGTIYKKQELVDIYDVCKKYGLYLFVDGARLGSALTARENDIKITDLSKYSDVFYIGGTKNGAMLGEALVINNEDLKPNFVRQMKCKGSIYAKGKVQGIEFYELFKDDLYFELARHSNHMAYKIYDSLKDDYEFLEKVQSNQIFMILKNDILEELGKEFVFSKVESIDENKTSIRLVTSWATKEEEVDKLIKFLKKYI</sequence>
<evidence type="ECO:0000256" key="1">
    <source>
        <dbReference type="ARBA" id="ARBA00001933"/>
    </source>
</evidence>
<dbReference type="PANTHER" id="PTHR48097:SF5">
    <property type="entry name" value="LOW SPECIFICITY L-THREONINE ALDOLASE"/>
    <property type="match status" value="1"/>
</dbReference>
<dbReference type="Gene3D" id="3.90.1150.10">
    <property type="entry name" value="Aspartate Aminotransferase, domain 1"/>
    <property type="match status" value="1"/>
</dbReference>
<dbReference type="PATRIC" id="fig|796937.3.peg.1713"/>
<organism evidence="5 6">
    <name type="scientific">Peptoanaerobacter stomatis</name>
    <dbReference type="NCBI Taxonomy" id="796937"/>
    <lineage>
        <taxon>Bacteria</taxon>
        <taxon>Bacillati</taxon>
        <taxon>Bacillota</taxon>
        <taxon>Clostridia</taxon>
        <taxon>Peptostreptococcales</taxon>
        <taxon>Filifactoraceae</taxon>
        <taxon>Peptoanaerobacter</taxon>
    </lineage>
</organism>
<evidence type="ECO:0000313" key="5">
    <source>
        <dbReference type="EMBL" id="EHL13189.1"/>
    </source>
</evidence>
<dbReference type="InterPro" id="IPR001597">
    <property type="entry name" value="ArAA_b-elim_lyase/Thr_aldolase"/>
</dbReference>
<dbReference type="HOGENOM" id="CLU_049619_1_0_9"/>
<dbReference type="InterPro" id="IPR015422">
    <property type="entry name" value="PyrdxlP-dep_Trfase_small"/>
</dbReference>
<dbReference type="AlphaFoldDB" id="G9X266"/>
<dbReference type="GO" id="GO:0006520">
    <property type="term" value="P:amino acid metabolic process"/>
    <property type="evidence" value="ECO:0007669"/>
    <property type="project" value="InterPro"/>
</dbReference>
<evidence type="ECO:0000256" key="3">
    <source>
        <dbReference type="ARBA" id="ARBA00022898"/>
    </source>
</evidence>
<name>G9X266_9FIRM</name>
<comment type="similarity">
    <text evidence="2">Belongs to the threonine aldolase family.</text>
</comment>
<dbReference type="EMBL" id="AFZE01000045">
    <property type="protein sequence ID" value="EHL13189.1"/>
    <property type="molecule type" value="Genomic_DNA"/>
</dbReference>
<evidence type="ECO:0000313" key="6">
    <source>
        <dbReference type="Proteomes" id="UP000006437"/>
    </source>
</evidence>
<proteinExistence type="inferred from homology"/>
<dbReference type="InterPro" id="IPR015421">
    <property type="entry name" value="PyrdxlP-dep_Trfase_major"/>
</dbReference>
<keyword evidence="3" id="KW-0663">Pyridoxal phosphate</keyword>
<gene>
    <name evidence="5" type="ORF">HMPREF9629_00489</name>
</gene>
<dbReference type="GO" id="GO:0016829">
    <property type="term" value="F:lyase activity"/>
    <property type="evidence" value="ECO:0007669"/>
    <property type="project" value="InterPro"/>
</dbReference>
<dbReference type="BioCyc" id="EBAC796937-HMP:GMGH-490-MONOMER"/>
<dbReference type="Pfam" id="PF01212">
    <property type="entry name" value="Beta_elim_lyase"/>
    <property type="match status" value="1"/>
</dbReference>
<dbReference type="RefSeq" id="WP_009524726.1">
    <property type="nucleotide sequence ID" value="NZ_JH414547.1"/>
</dbReference>
<feature type="domain" description="Aromatic amino acid beta-eliminating lyase/threonine aldolase" evidence="4">
    <location>
        <begin position="30"/>
        <end position="225"/>
    </location>
</feature>
<comment type="cofactor">
    <cofactor evidence="1">
        <name>pyridoxal 5'-phosphate</name>
        <dbReference type="ChEBI" id="CHEBI:597326"/>
    </cofactor>
</comment>
<dbReference type="InterPro" id="IPR015424">
    <property type="entry name" value="PyrdxlP-dep_Trfase"/>
</dbReference>
<dbReference type="SUPFAM" id="SSF53383">
    <property type="entry name" value="PLP-dependent transferases"/>
    <property type="match status" value="1"/>
</dbReference>
<evidence type="ECO:0000259" key="4">
    <source>
        <dbReference type="Pfam" id="PF01212"/>
    </source>
</evidence>
<comment type="caution">
    <text evidence="5">The sequence shown here is derived from an EMBL/GenBank/DDBJ whole genome shotgun (WGS) entry which is preliminary data.</text>
</comment>
<evidence type="ECO:0000256" key="2">
    <source>
        <dbReference type="ARBA" id="ARBA00006966"/>
    </source>
</evidence>
<reference evidence="5 6" key="1">
    <citation type="submission" date="2011-08" db="EMBL/GenBank/DDBJ databases">
        <title>The Genome Sequence of Eubacteriaceae bacterium ACC19a.</title>
        <authorList>
            <consortium name="The Broad Institute Genome Sequencing Platform"/>
            <person name="Earl A."/>
            <person name="Ward D."/>
            <person name="Feldgarden M."/>
            <person name="Gevers D."/>
            <person name="Sizova M."/>
            <person name="Hazen A."/>
            <person name="Epstein S."/>
            <person name="Young S.K."/>
            <person name="Zeng Q."/>
            <person name="Gargeya S."/>
            <person name="Fitzgerald M."/>
            <person name="Haas B."/>
            <person name="Abouelleil A."/>
            <person name="Alvarado L."/>
            <person name="Arachchi H.M."/>
            <person name="Berlin A."/>
            <person name="Brown A."/>
            <person name="Chapman S.B."/>
            <person name="Chen Z."/>
            <person name="Dunbar C."/>
            <person name="Freedman E."/>
            <person name="Gearin G."/>
            <person name="Gellesch M."/>
            <person name="Goldberg J."/>
            <person name="Griggs A."/>
            <person name="Gujja S."/>
            <person name="Heiman D."/>
            <person name="Howarth C."/>
            <person name="Larson L."/>
            <person name="Lui A."/>
            <person name="MacDonald P.J.P."/>
            <person name="Montmayeur A."/>
            <person name="Murphy C."/>
            <person name="Neiman D."/>
            <person name="Pearson M."/>
            <person name="Priest M."/>
            <person name="Roberts A."/>
            <person name="Saif S."/>
            <person name="Shea T."/>
            <person name="Shenoy N."/>
            <person name="Sisk P."/>
            <person name="Stolte C."/>
            <person name="Sykes S."/>
            <person name="Wortman J."/>
            <person name="Nusbaum C."/>
            <person name="Birren B."/>
        </authorList>
    </citation>
    <scope>NUCLEOTIDE SEQUENCE [LARGE SCALE GENOMIC DNA]</scope>
    <source>
        <strain evidence="5 6">ACC19a</strain>
    </source>
</reference>
<accession>G9X266</accession>
<dbReference type="Proteomes" id="UP000006437">
    <property type="component" value="Unassembled WGS sequence"/>
</dbReference>
<dbReference type="PANTHER" id="PTHR48097">
    <property type="entry name" value="L-THREONINE ALDOLASE-RELATED"/>
    <property type="match status" value="1"/>
</dbReference>
<dbReference type="Gene3D" id="3.40.640.10">
    <property type="entry name" value="Type I PLP-dependent aspartate aminotransferase-like (Major domain)"/>
    <property type="match status" value="1"/>
</dbReference>
<protein>
    <recommendedName>
        <fullName evidence="4">Aromatic amino acid beta-eliminating lyase/threonine aldolase domain-containing protein</fullName>
    </recommendedName>
</protein>